<dbReference type="PANTHER" id="PTHR12789">
    <property type="entry name" value="DENSITY-REGULATED PROTEIN HOMOLOG"/>
    <property type="match status" value="1"/>
</dbReference>
<dbReference type="SUPFAM" id="SSF55159">
    <property type="entry name" value="eIF1-like"/>
    <property type="match status" value="1"/>
</dbReference>
<sequence>MKNNKGGVVFSTNPDYEYASDNEEMETLPNDKQSFKIWLDRRGGGKVVSRVEGFIGTAADINELKKKLQNHCGTGGSVKDMEILIQGDQRDKILAYLLKESYKAKKAGG</sequence>
<keyword evidence="3" id="KW-0648">Protein biosynthesis</keyword>
<dbReference type="InterPro" id="IPR005872">
    <property type="entry name" value="SUI1_arc_bac"/>
</dbReference>
<organism evidence="5 6">
    <name type="scientific">Lacihabitans lacunae</name>
    <dbReference type="NCBI Taxonomy" id="1028214"/>
    <lineage>
        <taxon>Bacteria</taxon>
        <taxon>Pseudomonadati</taxon>
        <taxon>Bacteroidota</taxon>
        <taxon>Cytophagia</taxon>
        <taxon>Cytophagales</taxon>
        <taxon>Leadbetterellaceae</taxon>
        <taxon>Lacihabitans</taxon>
    </lineage>
</organism>
<dbReference type="RefSeq" id="WP_379833817.1">
    <property type="nucleotide sequence ID" value="NZ_JBHRYQ010000001.1"/>
</dbReference>
<feature type="domain" description="SUI1" evidence="4">
    <location>
        <begin position="35"/>
        <end position="101"/>
    </location>
</feature>
<name>A0ABV7YSI1_9BACT</name>
<dbReference type="EMBL" id="JBHRYQ010000001">
    <property type="protein sequence ID" value="MFC3809153.1"/>
    <property type="molecule type" value="Genomic_DNA"/>
</dbReference>
<dbReference type="CDD" id="cd11567">
    <property type="entry name" value="YciH_like"/>
    <property type="match status" value="1"/>
</dbReference>
<gene>
    <name evidence="5" type="ORF">ACFOOI_00685</name>
</gene>
<evidence type="ECO:0000313" key="6">
    <source>
        <dbReference type="Proteomes" id="UP001595616"/>
    </source>
</evidence>
<dbReference type="PANTHER" id="PTHR12789:SF0">
    <property type="entry name" value="DENSITY-REGULATED PROTEIN"/>
    <property type="match status" value="1"/>
</dbReference>
<dbReference type="InterPro" id="IPR050318">
    <property type="entry name" value="DENR/SUI1_TIF"/>
</dbReference>
<dbReference type="GO" id="GO:0003743">
    <property type="term" value="F:translation initiation factor activity"/>
    <property type="evidence" value="ECO:0007669"/>
    <property type="project" value="UniProtKB-KW"/>
</dbReference>
<evidence type="ECO:0000313" key="5">
    <source>
        <dbReference type="EMBL" id="MFC3809153.1"/>
    </source>
</evidence>
<dbReference type="Proteomes" id="UP001595616">
    <property type="component" value="Unassembled WGS sequence"/>
</dbReference>
<dbReference type="Pfam" id="PF01253">
    <property type="entry name" value="SUI1"/>
    <property type="match status" value="1"/>
</dbReference>
<proteinExistence type="inferred from homology"/>
<comment type="similarity">
    <text evidence="1">Belongs to the SUI1 family.</text>
</comment>
<dbReference type="PIRSF" id="PIRSF037511">
    <property type="entry name" value="Transl_init_SUI1_pro"/>
    <property type="match status" value="1"/>
</dbReference>
<protein>
    <submittedName>
        <fullName evidence="5">Translation initiation factor</fullName>
    </submittedName>
</protein>
<keyword evidence="6" id="KW-1185">Reference proteome</keyword>
<dbReference type="PROSITE" id="PS50296">
    <property type="entry name" value="SUI1"/>
    <property type="match status" value="1"/>
</dbReference>
<evidence type="ECO:0000256" key="1">
    <source>
        <dbReference type="ARBA" id="ARBA00005422"/>
    </source>
</evidence>
<dbReference type="Gene3D" id="3.30.780.10">
    <property type="entry name" value="SUI1-like domain"/>
    <property type="match status" value="1"/>
</dbReference>
<dbReference type="InterPro" id="IPR036877">
    <property type="entry name" value="SUI1_dom_sf"/>
</dbReference>
<keyword evidence="2" id="KW-0810">Translation regulation</keyword>
<keyword evidence="5" id="KW-0396">Initiation factor</keyword>
<evidence type="ECO:0000256" key="3">
    <source>
        <dbReference type="ARBA" id="ARBA00022917"/>
    </source>
</evidence>
<evidence type="ECO:0000256" key="2">
    <source>
        <dbReference type="ARBA" id="ARBA00022845"/>
    </source>
</evidence>
<evidence type="ECO:0000259" key="4">
    <source>
        <dbReference type="PROSITE" id="PS50296"/>
    </source>
</evidence>
<comment type="caution">
    <text evidence="5">The sequence shown here is derived from an EMBL/GenBank/DDBJ whole genome shotgun (WGS) entry which is preliminary data.</text>
</comment>
<dbReference type="InterPro" id="IPR001950">
    <property type="entry name" value="SUI1"/>
</dbReference>
<reference evidence="6" key="1">
    <citation type="journal article" date="2019" name="Int. J. Syst. Evol. Microbiol.">
        <title>The Global Catalogue of Microorganisms (GCM) 10K type strain sequencing project: providing services to taxonomists for standard genome sequencing and annotation.</title>
        <authorList>
            <consortium name="The Broad Institute Genomics Platform"/>
            <consortium name="The Broad Institute Genome Sequencing Center for Infectious Disease"/>
            <person name="Wu L."/>
            <person name="Ma J."/>
        </authorList>
    </citation>
    <scope>NUCLEOTIDE SEQUENCE [LARGE SCALE GENOMIC DNA]</scope>
    <source>
        <strain evidence="6">CECT 7956</strain>
    </source>
</reference>
<accession>A0ABV7YSI1</accession>